<evidence type="ECO:0000313" key="2">
    <source>
        <dbReference type="EMBL" id="MDQ0473748.1"/>
    </source>
</evidence>
<proteinExistence type="predicted"/>
<organism evidence="2 3">
    <name type="scientific">Labrys wisconsinensis</name>
    <dbReference type="NCBI Taxonomy" id="425677"/>
    <lineage>
        <taxon>Bacteria</taxon>
        <taxon>Pseudomonadati</taxon>
        <taxon>Pseudomonadota</taxon>
        <taxon>Alphaproteobacteria</taxon>
        <taxon>Hyphomicrobiales</taxon>
        <taxon>Xanthobacteraceae</taxon>
        <taxon>Labrys</taxon>
    </lineage>
</organism>
<gene>
    <name evidence="2" type="ORF">QO011_006784</name>
</gene>
<evidence type="ECO:0000313" key="3">
    <source>
        <dbReference type="Proteomes" id="UP001242480"/>
    </source>
</evidence>
<comment type="caution">
    <text evidence="2">The sequence shown here is derived from an EMBL/GenBank/DDBJ whole genome shotgun (WGS) entry which is preliminary data.</text>
</comment>
<dbReference type="EMBL" id="JAUSVX010000018">
    <property type="protein sequence ID" value="MDQ0473748.1"/>
    <property type="molecule type" value="Genomic_DNA"/>
</dbReference>
<evidence type="ECO:0000256" key="1">
    <source>
        <dbReference type="SAM" id="MobiDB-lite"/>
    </source>
</evidence>
<sequence>MPAAGGGDLTEGKAVRSTPVPAGNVTEKP</sequence>
<accession>A0ABU0JHJ2</accession>
<dbReference type="Proteomes" id="UP001242480">
    <property type="component" value="Unassembled WGS sequence"/>
</dbReference>
<reference evidence="2 3" key="1">
    <citation type="submission" date="2023-07" db="EMBL/GenBank/DDBJ databases">
        <title>Genomic Encyclopedia of Type Strains, Phase IV (KMG-IV): sequencing the most valuable type-strain genomes for metagenomic binning, comparative biology and taxonomic classification.</title>
        <authorList>
            <person name="Goeker M."/>
        </authorList>
    </citation>
    <scope>NUCLEOTIDE SEQUENCE [LARGE SCALE GENOMIC DNA]</scope>
    <source>
        <strain evidence="2 3">DSM 19619</strain>
    </source>
</reference>
<protein>
    <submittedName>
        <fullName evidence="2">Uncharacterized protein</fullName>
    </submittedName>
</protein>
<name>A0ABU0JHJ2_9HYPH</name>
<feature type="region of interest" description="Disordered" evidence="1">
    <location>
        <begin position="1"/>
        <end position="29"/>
    </location>
</feature>
<keyword evidence="3" id="KW-1185">Reference proteome</keyword>